<gene>
    <name evidence="1" type="ORF">PHMEG_0009870</name>
</gene>
<evidence type="ECO:0000313" key="2">
    <source>
        <dbReference type="Proteomes" id="UP000198211"/>
    </source>
</evidence>
<dbReference type="EMBL" id="NBNE01000948">
    <property type="protein sequence ID" value="OWZ16350.1"/>
    <property type="molecule type" value="Genomic_DNA"/>
</dbReference>
<dbReference type="Proteomes" id="UP000198211">
    <property type="component" value="Unassembled WGS sequence"/>
</dbReference>
<dbReference type="OrthoDB" id="118844at2759"/>
<proteinExistence type="predicted"/>
<keyword evidence="2" id="KW-1185">Reference proteome</keyword>
<dbReference type="AlphaFoldDB" id="A0A225WHJ6"/>
<name>A0A225WHJ6_9STRA</name>
<accession>A0A225WHJ6</accession>
<evidence type="ECO:0008006" key="3">
    <source>
        <dbReference type="Google" id="ProtNLM"/>
    </source>
</evidence>
<sequence length="234" mass="27451">MSKGLFDISTLVELMEWVASKECSTSEQFHRYSEGNDFSELIVFHIFHEKLENDELSLGIVVTSRRLFRNILLARVGHRHHGISSVTDGTYRLAVNQWTLNVLGCYGVEYTKDEYTHHFYPFAYMFVRNESARAYDELFRIVKEKSKMFFNYALKLQFGTMDHTDCIATAYETHWPYLVLLNRWPYLAGNLPKTNSLLNDPERYEGILKTQIHYVHKSRNASQFRVLSTLISKN</sequence>
<evidence type="ECO:0000313" key="1">
    <source>
        <dbReference type="EMBL" id="OWZ16350.1"/>
    </source>
</evidence>
<organism evidence="1 2">
    <name type="scientific">Phytophthora megakarya</name>
    <dbReference type="NCBI Taxonomy" id="4795"/>
    <lineage>
        <taxon>Eukaryota</taxon>
        <taxon>Sar</taxon>
        <taxon>Stramenopiles</taxon>
        <taxon>Oomycota</taxon>
        <taxon>Peronosporomycetes</taxon>
        <taxon>Peronosporales</taxon>
        <taxon>Peronosporaceae</taxon>
        <taxon>Phytophthora</taxon>
    </lineage>
</organism>
<comment type="caution">
    <text evidence="1">The sequence shown here is derived from an EMBL/GenBank/DDBJ whole genome shotgun (WGS) entry which is preliminary data.</text>
</comment>
<protein>
    <recommendedName>
        <fullName evidence="3">MULE transposase domain-containing protein</fullName>
    </recommendedName>
</protein>
<reference evidence="2" key="1">
    <citation type="submission" date="2017-03" db="EMBL/GenBank/DDBJ databases">
        <title>Phytopthora megakarya and P. palmivora, two closely related causual agents of cacao black pod achieved similar genome size and gene model numbers by different mechanisms.</title>
        <authorList>
            <person name="Ali S."/>
            <person name="Shao J."/>
            <person name="Larry D.J."/>
            <person name="Kronmiller B."/>
            <person name="Shen D."/>
            <person name="Strem M.D."/>
            <person name="Melnick R.L."/>
            <person name="Guiltinan M.J."/>
            <person name="Tyler B.M."/>
            <person name="Meinhardt L.W."/>
            <person name="Bailey B.A."/>
        </authorList>
    </citation>
    <scope>NUCLEOTIDE SEQUENCE [LARGE SCALE GENOMIC DNA]</scope>
    <source>
        <strain evidence="2">zdho120</strain>
    </source>
</reference>